<dbReference type="Pfam" id="PF20736">
    <property type="entry name" value="Glyco_hydro127M"/>
    <property type="match status" value="1"/>
</dbReference>
<dbReference type="InterPro" id="IPR008928">
    <property type="entry name" value="6-hairpin_glycosidase_sf"/>
</dbReference>
<comment type="caution">
    <text evidence="4">The sequence shown here is derived from an EMBL/GenBank/DDBJ whole genome shotgun (WGS) entry which is preliminary data.</text>
</comment>
<dbReference type="RefSeq" id="WP_407029646.1">
    <property type="nucleotide sequence ID" value="NZ_JAQGEF010000001.1"/>
</dbReference>
<dbReference type="InterPro" id="IPR049046">
    <property type="entry name" value="Beta-AFase-like_GH127_middle"/>
</dbReference>
<keyword evidence="4" id="KW-0378">Hydrolase</keyword>
<dbReference type="GO" id="GO:0016787">
    <property type="term" value="F:hydrolase activity"/>
    <property type="evidence" value="ECO:0007669"/>
    <property type="project" value="UniProtKB-KW"/>
</dbReference>
<protein>
    <submittedName>
        <fullName evidence="4">Glycoside hydrolase family 127 protein</fullName>
    </submittedName>
</protein>
<reference evidence="4 5" key="1">
    <citation type="submission" date="2022-12" db="EMBL/GenBank/DDBJ databases">
        <title>Chitinophagaceae gen. sp. nov., a new member of the family Chitinophagaceae, isolated from soil in a chemical factory.</title>
        <authorList>
            <person name="Ke Z."/>
        </authorList>
    </citation>
    <scope>NUCLEOTIDE SEQUENCE [LARGE SCALE GENOMIC DNA]</scope>
    <source>
        <strain evidence="4 5">LY-5</strain>
    </source>
</reference>
<dbReference type="EMBL" id="JAQGEF010000001">
    <property type="protein sequence ID" value="MDA3613314.1"/>
    <property type="molecule type" value="Genomic_DNA"/>
</dbReference>
<dbReference type="InterPro" id="IPR049174">
    <property type="entry name" value="Beta-AFase-like"/>
</dbReference>
<name>A0ABT4UEP7_9BACT</name>
<dbReference type="Pfam" id="PF07944">
    <property type="entry name" value="Beta-AFase-like_GH127_cat"/>
    <property type="match status" value="1"/>
</dbReference>
<proteinExistence type="predicted"/>
<evidence type="ECO:0000259" key="3">
    <source>
        <dbReference type="Pfam" id="PF20736"/>
    </source>
</evidence>
<dbReference type="PANTHER" id="PTHR43465:SF2">
    <property type="entry name" value="DUF1680 DOMAIN PROTEIN (AFU_ORTHOLOGUE AFUA_1G08910)"/>
    <property type="match status" value="1"/>
</dbReference>
<dbReference type="InterPro" id="IPR012878">
    <property type="entry name" value="Beta-AFase-like_GH127_cat"/>
</dbReference>
<sequence length="617" mass="69234">MILKIAASLNLLFIASGFVNVSAQATVKPVQKIEYTIPSSYKLEIPEKDHLTGYLGERYKINLEQRLLKVDEEGLLEGFYSRPGKQRWIGEHIGKYLETAANTWLNTKDPRLKEQMDRMFTRLLENQKEDGYLGTYLPENYWTAWDVWVHKYNIYGLLAYYGATNDSKALNAAIKIGDLLCKNFGTGAGQKNILKSGSHVGMAATSVIDPMLDLYMWTGDKKYYDFANYVISAYDFEGGPAIVSTLLKQQRVDKVANSKSYEMLSNILGLIKMYRLSGNTDLLKVINYTFDDISTNRLFVTGTSSDHERFMDNQYLRADTAAHMGEGCVTTTWMQFNTQMFSITGDLKYYNEIEKTIYNHLLGAENPRNGCVSYYTPLIGEKPYRCSITCCMSSVPRGIALIPYLNYGILQNAPTILMYEAASIKDQLTIAGKKLPVEFNIKSAFPEKGTATIDVKLAKASKFNLQLRKPEWAKNFTVKVNGKTAGTTSGELVKIDRLWNNNDKITVAFEMPTVVLDGGKSYPNYFAFKRGPQVLAVDYSLNSSIDINKANLKYPATANYTLTDISNQLPKDWVKTLLFSANLPSAQNPDNKLVLVPYADASQTGGFTSVWIPSVGK</sequence>
<feature type="signal peptide" evidence="1">
    <location>
        <begin position="1"/>
        <end position="25"/>
    </location>
</feature>
<feature type="chain" id="PRO_5047412290" evidence="1">
    <location>
        <begin position="26"/>
        <end position="617"/>
    </location>
</feature>
<accession>A0ABT4UEP7</accession>
<dbReference type="PANTHER" id="PTHR43465">
    <property type="entry name" value="DUF1680 DOMAIN PROTEIN (AFU_ORTHOLOGUE AFUA_1G08910)"/>
    <property type="match status" value="1"/>
</dbReference>
<keyword evidence="5" id="KW-1185">Reference proteome</keyword>
<dbReference type="Proteomes" id="UP001210231">
    <property type="component" value="Unassembled WGS sequence"/>
</dbReference>
<feature type="domain" description="Non-reducing end beta-L-arabinofuranosidase-like GH127 catalytic" evidence="2">
    <location>
        <begin position="86"/>
        <end position="400"/>
    </location>
</feature>
<evidence type="ECO:0000259" key="2">
    <source>
        <dbReference type="Pfam" id="PF07944"/>
    </source>
</evidence>
<feature type="domain" description="Non-reducing end beta-L-arabinofuranosidase-like GH127 middle" evidence="3">
    <location>
        <begin position="427"/>
        <end position="511"/>
    </location>
</feature>
<evidence type="ECO:0000313" key="4">
    <source>
        <dbReference type="EMBL" id="MDA3613314.1"/>
    </source>
</evidence>
<evidence type="ECO:0000313" key="5">
    <source>
        <dbReference type="Proteomes" id="UP001210231"/>
    </source>
</evidence>
<organism evidence="4 5">
    <name type="scientific">Polluticaenibacter yanchengensis</name>
    <dbReference type="NCBI Taxonomy" id="3014562"/>
    <lineage>
        <taxon>Bacteria</taxon>
        <taxon>Pseudomonadati</taxon>
        <taxon>Bacteroidota</taxon>
        <taxon>Chitinophagia</taxon>
        <taxon>Chitinophagales</taxon>
        <taxon>Chitinophagaceae</taxon>
        <taxon>Polluticaenibacter</taxon>
    </lineage>
</organism>
<dbReference type="SUPFAM" id="SSF48208">
    <property type="entry name" value="Six-hairpin glycosidases"/>
    <property type="match status" value="1"/>
</dbReference>
<keyword evidence="1" id="KW-0732">Signal</keyword>
<evidence type="ECO:0000256" key="1">
    <source>
        <dbReference type="SAM" id="SignalP"/>
    </source>
</evidence>
<gene>
    <name evidence="4" type="ORF">O3P16_00730</name>
</gene>